<keyword evidence="1" id="KW-0498">Mitosis</keyword>
<comment type="subunit">
    <text evidence="1">Component of the NDC80 complex.</text>
</comment>
<dbReference type="OrthoDB" id="1906227at2759"/>
<comment type="similarity">
    <text evidence="1">Belongs to the SPC24 family.</text>
</comment>
<dbReference type="Gene3D" id="3.30.160.570">
    <property type="entry name" value="Ncd80 complex, Spc24 subunit"/>
    <property type="match status" value="1"/>
</dbReference>
<sequence>MGDSSRKSVLEEVIAYSDDIIEYLKDQKDANILTQHLEHSKVLQSQCLADSNDVRSLLQDYERKIDMSKKKADEARSEVASNAEMSLLEKELEEELQRERLLREELRFITDEISDLERQRVSVEERRQILKQLGQDELRAQMKLSMYASVTNVIPNLDDHAKVSGHIVQRDKRLDEMFEFDPTKTTVFDTCNSIWKTVGK</sequence>
<proteinExistence type="inferred from homology"/>
<keyword evidence="4" id="KW-1185">Reference proteome</keyword>
<comment type="function">
    <text evidence="1">Acts as a component of the essential kinetochore-associated NDC80 complex, which is required for chromosome segregation and spindle checkpoint activity.</text>
</comment>
<dbReference type="InterPro" id="IPR013252">
    <property type="entry name" value="Ndc80_Spc24"/>
</dbReference>
<keyword evidence="1" id="KW-0131">Cell cycle</keyword>
<evidence type="ECO:0000256" key="1">
    <source>
        <dbReference type="RuleBase" id="RU368011"/>
    </source>
</evidence>
<dbReference type="Gramene" id="PSS32709">
    <property type="protein sequence ID" value="PSS32709"/>
    <property type="gene ID" value="CEY00_Acc03009"/>
</dbReference>
<comment type="caution">
    <text evidence="3">The sequence shown here is derived from an EMBL/GenBank/DDBJ whole genome shotgun (WGS) entry which is preliminary data.</text>
</comment>
<comment type="subcellular location">
    <subcellularLocation>
        <location evidence="1">Nucleus</location>
    </subcellularLocation>
    <subcellularLocation>
        <location evidence="1">Chromosome</location>
        <location evidence="1">Centromere</location>
        <location evidence="1">Kinetochore</location>
    </subcellularLocation>
</comment>
<dbReference type="PANTHER" id="PTHR35730:SF2">
    <property type="entry name" value="KINETOCHORE PROTEIN SPC24 HOMOLOG-RELATED"/>
    <property type="match status" value="1"/>
</dbReference>
<dbReference type="GO" id="GO:0051983">
    <property type="term" value="P:regulation of chromosome segregation"/>
    <property type="evidence" value="ECO:0007669"/>
    <property type="project" value="InterPro"/>
</dbReference>
<dbReference type="PANTHER" id="PTHR35730">
    <property type="entry name" value="KINETOCHORE PROTEIN SPC24 HOMOLOG-RELATED"/>
    <property type="match status" value="1"/>
</dbReference>
<protein>
    <recommendedName>
        <fullName evidence="1">Kinetochore protein Spc24</fullName>
    </recommendedName>
</protein>
<dbReference type="EMBL" id="NKQK01000003">
    <property type="protein sequence ID" value="PSS32709.1"/>
    <property type="molecule type" value="Genomic_DNA"/>
</dbReference>
<reference evidence="3 4" key="1">
    <citation type="submission" date="2017-07" db="EMBL/GenBank/DDBJ databases">
        <title>An improved, manually edited Actinidia chinensis var. chinensis (kiwifruit) genome highlights the challenges associated with draft genomes and gene prediction in plants.</title>
        <authorList>
            <person name="Pilkington S."/>
            <person name="Crowhurst R."/>
            <person name="Hilario E."/>
            <person name="Nardozza S."/>
            <person name="Fraser L."/>
            <person name="Peng Y."/>
            <person name="Gunaseelan K."/>
            <person name="Simpson R."/>
            <person name="Tahir J."/>
            <person name="Deroles S."/>
            <person name="Templeton K."/>
            <person name="Luo Z."/>
            <person name="Davy M."/>
            <person name="Cheng C."/>
            <person name="Mcneilage M."/>
            <person name="Scaglione D."/>
            <person name="Liu Y."/>
            <person name="Zhang Q."/>
            <person name="Datson P."/>
            <person name="De Silva N."/>
            <person name="Gardiner S."/>
            <person name="Bassett H."/>
            <person name="Chagne D."/>
            <person name="Mccallum J."/>
            <person name="Dzierzon H."/>
            <person name="Deng C."/>
            <person name="Wang Y.-Y."/>
            <person name="Barron N."/>
            <person name="Manako K."/>
            <person name="Bowen J."/>
            <person name="Foster T."/>
            <person name="Erridge Z."/>
            <person name="Tiffin H."/>
            <person name="Waite C."/>
            <person name="Davies K."/>
            <person name="Grierson E."/>
            <person name="Laing W."/>
            <person name="Kirk R."/>
            <person name="Chen X."/>
            <person name="Wood M."/>
            <person name="Montefiori M."/>
            <person name="Brummell D."/>
            <person name="Schwinn K."/>
            <person name="Catanach A."/>
            <person name="Fullerton C."/>
            <person name="Li D."/>
            <person name="Meiyalaghan S."/>
            <person name="Nieuwenhuizen N."/>
            <person name="Read N."/>
            <person name="Prakash R."/>
            <person name="Hunter D."/>
            <person name="Zhang H."/>
            <person name="Mckenzie M."/>
            <person name="Knabel M."/>
            <person name="Harris A."/>
            <person name="Allan A."/>
            <person name="Chen A."/>
            <person name="Janssen B."/>
            <person name="Plunkett B."/>
            <person name="Dwamena C."/>
            <person name="Voogd C."/>
            <person name="Leif D."/>
            <person name="Lafferty D."/>
            <person name="Souleyre E."/>
            <person name="Varkonyi-Gasic E."/>
            <person name="Gambi F."/>
            <person name="Hanley J."/>
            <person name="Yao J.-L."/>
            <person name="Cheung J."/>
            <person name="David K."/>
            <person name="Warren B."/>
            <person name="Marsh K."/>
            <person name="Snowden K."/>
            <person name="Lin-Wang K."/>
            <person name="Brian L."/>
            <person name="Martinez-Sanchez M."/>
            <person name="Wang M."/>
            <person name="Ileperuma N."/>
            <person name="Macnee N."/>
            <person name="Campin R."/>
            <person name="Mcatee P."/>
            <person name="Drummond R."/>
            <person name="Espley R."/>
            <person name="Ireland H."/>
            <person name="Wu R."/>
            <person name="Atkinson R."/>
            <person name="Karunairetnam S."/>
            <person name="Bulley S."/>
            <person name="Chunkath S."/>
            <person name="Hanley Z."/>
            <person name="Storey R."/>
            <person name="Thrimawithana A."/>
            <person name="Thomson S."/>
            <person name="David C."/>
            <person name="Testolin R."/>
        </authorList>
    </citation>
    <scope>NUCLEOTIDE SEQUENCE [LARGE SCALE GENOMIC DNA]</scope>
    <source>
        <strain evidence="4">cv. Red5</strain>
        <tissue evidence="3">Young leaf</tissue>
    </source>
</reference>
<evidence type="ECO:0000256" key="2">
    <source>
        <dbReference type="SAM" id="Coils"/>
    </source>
</evidence>
<dbReference type="Pfam" id="PF08286">
    <property type="entry name" value="Spc24"/>
    <property type="match status" value="1"/>
</dbReference>
<dbReference type="OMA" id="MYASITN"/>
<feature type="coiled-coil region" evidence="2">
    <location>
        <begin position="58"/>
        <end position="133"/>
    </location>
</feature>
<name>A0A2R6RRU8_ACTCC</name>
<gene>
    <name evidence="3" type="ORF">CEY00_Acc03009</name>
</gene>
<dbReference type="InterPro" id="IPR044951">
    <property type="entry name" value="SPC24-like"/>
</dbReference>
<organism evidence="3 4">
    <name type="scientific">Actinidia chinensis var. chinensis</name>
    <name type="common">Chinese soft-hair kiwi</name>
    <dbReference type="NCBI Taxonomy" id="1590841"/>
    <lineage>
        <taxon>Eukaryota</taxon>
        <taxon>Viridiplantae</taxon>
        <taxon>Streptophyta</taxon>
        <taxon>Embryophyta</taxon>
        <taxon>Tracheophyta</taxon>
        <taxon>Spermatophyta</taxon>
        <taxon>Magnoliopsida</taxon>
        <taxon>eudicotyledons</taxon>
        <taxon>Gunneridae</taxon>
        <taxon>Pentapetalae</taxon>
        <taxon>asterids</taxon>
        <taxon>Ericales</taxon>
        <taxon>Actinidiaceae</taxon>
        <taxon>Actinidia</taxon>
    </lineage>
</organism>
<dbReference type="AlphaFoldDB" id="A0A2R6RRU8"/>
<reference evidence="4" key="2">
    <citation type="journal article" date="2018" name="BMC Genomics">
        <title>A manually annotated Actinidia chinensis var. chinensis (kiwifruit) genome highlights the challenges associated with draft genomes and gene prediction in plants.</title>
        <authorList>
            <person name="Pilkington S.M."/>
            <person name="Crowhurst R."/>
            <person name="Hilario E."/>
            <person name="Nardozza S."/>
            <person name="Fraser L."/>
            <person name="Peng Y."/>
            <person name="Gunaseelan K."/>
            <person name="Simpson R."/>
            <person name="Tahir J."/>
            <person name="Deroles S.C."/>
            <person name="Templeton K."/>
            <person name="Luo Z."/>
            <person name="Davy M."/>
            <person name="Cheng C."/>
            <person name="McNeilage M."/>
            <person name="Scaglione D."/>
            <person name="Liu Y."/>
            <person name="Zhang Q."/>
            <person name="Datson P."/>
            <person name="De Silva N."/>
            <person name="Gardiner S.E."/>
            <person name="Bassett H."/>
            <person name="Chagne D."/>
            <person name="McCallum J."/>
            <person name="Dzierzon H."/>
            <person name="Deng C."/>
            <person name="Wang Y.Y."/>
            <person name="Barron L."/>
            <person name="Manako K."/>
            <person name="Bowen J."/>
            <person name="Foster T.M."/>
            <person name="Erridge Z.A."/>
            <person name="Tiffin H."/>
            <person name="Waite C.N."/>
            <person name="Davies K.M."/>
            <person name="Grierson E.P."/>
            <person name="Laing W.A."/>
            <person name="Kirk R."/>
            <person name="Chen X."/>
            <person name="Wood M."/>
            <person name="Montefiori M."/>
            <person name="Brummell D.A."/>
            <person name="Schwinn K.E."/>
            <person name="Catanach A."/>
            <person name="Fullerton C."/>
            <person name="Li D."/>
            <person name="Meiyalaghan S."/>
            <person name="Nieuwenhuizen N."/>
            <person name="Read N."/>
            <person name="Prakash R."/>
            <person name="Hunter D."/>
            <person name="Zhang H."/>
            <person name="McKenzie M."/>
            <person name="Knabel M."/>
            <person name="Harris A."/>
            <person name="Allan A.C."/>
            <person name="Gleave A."/>
            <person name="Chen A."/>
            <person name="Janssen B.J."/>
            <person name="Plunkett B."/>
            <person name="Ampomah-Dwamena C."/>
            <person name="Voogd C."/>
            <person name="Leif D."/>
            <person name="Lafferty D."/>
            <person name="Souleyre E.J.F."/>
            <person name="Varkonyi-Gasic E."/>
            <person name="Gambi F."/>
            <person name="Hanley J."/>
            <person name="Yao J.L."/>
            <person name="Cheung J."/>
            <person name="David K.M."/>
            <person name="Warren B."/>
            <person name="Marsh K."/>
            <person name="Snowden K.C."/>
            <person name="Lin-Wang K."/>
            <person name="Brian L."/>
            <person name="Martinez-Sanchez M."/>
            <person name="Wang M."/>
            <person name="Ileperuma N."/>
            <person name="Macnee N."/>
            <person name="Campin R."/>
            <person name="McAtee P."/>
            <person name="Drummond R.S.M."/>
            <person name="Espley R.V."/>
            <person name="Ireland H.S."/>
            <person name="Wu R."/>
            <person name="Atkinson R.G."/>
            <person name="Karunairetnam S."/>
            <person name="Bulley S."/>
            <person name="Chunkath S."/>
            <person name="Hanley Z."/>
            <person name="Storey R."/>
            <person name="Thrimawithana A.H."/>
            <person name="Thomson S."/>
            <person name="David C."/>
            <person name="Testolin R."/>
            <person name="Huang H."/>
            <person name="Hellens R.P."/>
            <person name="Schaffer R.J."/>
        </authorList>
    </citation>
    <scope>NUCLEOTIDE SEQUENCE [LARGE SCALE GENOMIC DNA]</scope>
    <source>
        <strain evidence="4">cv. Red5</strain>
    </source>
</reference>
<dbReference type="Proteomes" id="UP000241394">
    <property type="component" value="Chromosome LG3"/>
</dbReference>
<dbReference type="STRING" id="1590841.A0A2R6RRU8"/>
<accession>A0A2R6RRU8</accession>
<keyword evidence="1" id="KW-0995">Kinetochore</keyword>
<keyword evidence="2" id="KW-0175">Coiled coil</keyword>
<keyword evidence="1" id="KW-0158">Chromosome</keyword>
<evidence type="ECO:0000313" key="3">
    <source>
        <dbReference type="EMBL" id="PSS32709.1"/>
    </source>
</evidence>
<keyword evidence="1" id="KW-0137">Centromere</keyword>
<dbReference type="InParanoid" id="A0A2R6RRU8"/>
<keyword evidence="1" id="KW-0539">Nucleus</keyword>
<keyword evidence="1" id="KW-0132">Cell division</keyword>
<evidence type="ECO:0000313" key="4">
    <source>
        <dbReference type="Proteomes" id="UP000241394"/>
    </source>
</evidence>
<dbReference type="FunCoup" id="A0A2R6RRU8">
    <property type="interactions" value="358"/>
</dbReference>